<evidence type="ECO:0000256" key="2">
    <source>
        <dbReference type="ARBA" id="ARBA00023012"/>
    </source>
</evidence>
<evidence type="ECO:0000256" key="1">
    <source>
        <dbReference type="ARBA" id="ARBA00022553"/>
    </source>
</evidence>
<evidence type="ECO:0000256" key="3">
    <source>
        <dbReference type="ARBA" id="ARBA00023015"/>
    </source>
</evidence>
<evidence type="ECO:0000256" key="6">
    <source>
        <dbReference type="PROSITE-ProRule" id="PRU01091"/>
    </source>
</evidence>
<dbReference type="AlphaFoldDB" id="A0ABC8ASB8"/>
<dbReference type="GeneID" id="300969395"/>
<dbReference type="InterPro" id="IPR036291">
    <property type="entry name" value="NAD(P)-bd_dom_sf"/>
</dbReference>
<keyword evidence="4 6" id="KW-0238">DNA-binding</keyword>
<evidence type="ECO:0000256" key="5">
    <source>
        <dbReference type="ARBA" id="ARBA00023163"/>
    </source>
</evidence>
<dbReference type="GO" id="GO:0000160">
    <property type="term" value="P:phosphorelay signal transduction system"/>
    <property type="evidence" value="ECO:0007669"/>
    <property type="project" value="UniProtKB-KW"/>
</dbReference>
<dbReference type="Pfam" id="PF00486">
    <property type="entry name" value="Trans_reg_C"/>
    <property type="match status" value="1"/>
</dbReference>
<accession>A0ABC8ASB8</accession>
<dbReference type="InterPro" id="IPR039420">
    <property type="entry name" value="WalR-like"/>
</dbReference>
<keyword evidence="3" id="KW-0805">Transcription regulation</keyword>
<dbReference type="Gene3D" id="3.40.50.720">
    <property type="entry name" value="NAD(P)-binding Rossmann-like Domain"/>
    <property type="match status" value="1"/>
</dbReference>
<dbReference type="EC" id="1.1.1.31" evidence="8"/>
<keyword evidence="2" id="KW-0902">Two-component regulatory system</keyword>
<evidence type="ECO:0000313" key="8">
    <source>
        <dbReference type="EMBL" id="APA97119.1"/>
    </source>
</evidence>
<dbReference type="Proteomes" id="UP000180166">
    <property type="component" value="Chromosome"/>
</dbReference>
<evidence type="ECO:0000256" key="4">
    <source>
        <dbReference type="ARBA" id="ARBA00023125"/>
    </source>
</evidence>
<dbReference type="InterPro" id="IPR001867">
    <property type="entry name" value="OmpR/PhoB-type_DNA-bd"/>
</dbReference>
<name>A0ABC8ASB8_9NOCA</name>
<dbReference type="EMBL" id="CP017839">
    <property type="protein sequence ID" value="APA97119.1"/>
    <property type="molecule type" value="Genomic_DNA"/>
</dbReference>
<dbReference type="CDD" id="cd00383">
    <property type="entry name" value="trans_reg_C"/>
    <property type="match status" value="1"/>
</dbReference>
<protein>
    <submittedName>
        <fullName evidence="8">3-hydroxyisobutyrate dehydrogenase</fullName>
        <ecNumber evidence="8">1.1.1.31</ecNumber>
    </submittedName>
</protein>
<keyword evidence="1" id="KW-0597">Phosphoprotein</keyword>
<dbReference type="PANTHER" id="PTHR48111:SF28">
    <property type="entry name" value="TRANSCRIPTIONAL REGULATORY PROTEIN TCRX-RELATED"/>
    <property type="match status" value="1"/>
</dbReference>
<dbReference type="SUPFAM" id="SSF51735">
    <property type="entry name" value="NAD(P)-binding Rossmann-fold domains"/>
    <property type="match status" value="1"/>
</dbReference>
<dbReference type="GO" id="GO:0003677">
    <property type="term" value="F:DNA binding"/>
    <property type="evidence" value="ECO:0007669"/>
    <property type="project" value="UniProtKB-UniRule"/>
</dbReference>
<feature type="DNA-binding region" description="OmpR/PhoB-type" evidence="6">
    <location>
        <begin position="132"/>
        <end position="229"/>
    </location>
</feature>
<sequence length="237" mass="26035">MRRDCAAARRRRVDVRGFDPNIAAPQWVSQRDDDAHAVRDAELVFSLTTGARALEAVRAALPALRPGTLWAEANTATPALKQELAGLVRGVGGVLVDVAIMAPSPRCPMITEYVVATVAPGRNPERASGDNGARIIVGDLVLDEDSHEVTRAGQPVPLAATEFELLRLLMRNPERVLSKARILDRVWGYDFGGRSNIVELYVSYLRKKIDLGREPMIHTVRGAGYVLKPANRVRDRQ</sequence>
<evidence type="ECO:0000313" key="9">
    <source>
        <dbReference type="Proteomes" id="UP000180166"/>
    </source>
</evidence>
<dbReference type="RefSeq" id="WP_370737317.1">
    <property type="nucleotide sequence ID" value="NZ_AP028458.1"/>
</dbReference>
<organism evidence="8 9">
    <name type="scientific">Nocardia seriolae</name>
    <dbReference type="NCBI Taxonomy" id="37332"/>
    <lineage>
        <taxon>Bacteria</taxon>
        <taxon>Bacillati</taxon>
        <taxon>Actinomycetota</taxon>
        <taxon>Actinomycetes</taxon>
        <taxon>Mycobacteriales</taxon>
        <taxon>Nocardiaceae</taxon>
        <taxon>Nocardia</taxon>
    </lineage>
</organism>
<dbReference type="InterPro" id="IPR036388">
    <property type="entry name" value="WH-like_DNA-bd_sf"/>
</dbReference>
<dbReference type="PANTHER" id="PTHR48111">
    <property type="entry name" value="REGULATOR OF RPOS"/>
    <property type="match status" value="1"/>
</dbReference>
<dbReference type="FunFam" id="1.10.10.10:FF:000005">
    <property type="entry name" value="Two-component system response regulator"/>
    <property type="match status" value="1"/>
</dbReference>
<keyword evidence="8" id="KW-0560">Oxidoreductase</keyword>
<evidence type="ECO:0000259" key="7">
    <source>
        <dbReference type="PROSITE" id="PS51755"/>
    </source>
</evidence>
<keyword evidence="5" id="KW-0804">Transcription</keyword>
<dbReference type="GO" id="GO:0008442">
    <property type="term" value="F:3-hydroxyisobutyrate dehydrogenase activity"/>
    <property type="evidence" value="ECO:0007669"/>
    <property type="project" value="UniProtKB-EC"/>
</dbReference>
<feature type="domain" description="OmpR/PhoB-type" evidence="7">
    <location>
        <begin position="132"/>
        <end position="229"/>
    </location>
</feature>
<proteinExistence type="predicted"/>
<reference evidence="8 9" key="1">
    <citation type="submission" date="2016-10" db="EMBL/GenBank/DDBJ databases">
        <title>Genome sequence of Nocardia seriolae strain EM150506, isolated from Anguila japonica.</title>
        <authorList>
            <person name="Han H.-J."/>
        </authorList>
    </citation>
    <scope>NUCLEOTIDE SEQUENCE [LARGE SCALE GENOMIC DNA]</scope>
    <source>
        <strain evidence="8 9">EM150506</strain>
    </source>
</reference>
<dbReference type="PROSITE" id="PS51755">
    <property type="entry name" value="OMPR_PHOB"/>
    <property type="match status" value="1"/>
</dbReference>
<dbReference type="Gene3D" id="1.10.10.10">
    <property type="entry name" value="Winged helix-like DNA-binding domain superfamily/Winged helix DNA-binding domain"/>
    <property type="match status" value="1"/>
</dbReference>
<dbReference type="SMART" id="SM00862">
    <property type="entry name" value="Trans_reg_C"/>
    <property type="match status" value="1"/>
</dbReference>
<dbReference type="InterPro" id="IPR016032">
    <property type="entry name" value="Sig_transdc_resp-reg_C-effctor"/>
</dbReference>
<dbReference type="SUPFAM" id="SSF46894">
    <property type="entry name" value="C-terminal effector domain of the bipartite response regulators"/>
    <property type="match status" value="1"/>
</dbReference>
<gene>
    <name evidence="8" type="ORF">NS506_03063</name>
</gene>
<dbReference type="KEGG" id="nsr:NS506_03063"/>